<dbReference type="Proteomes" id="UP000233343">
    <property type="component" value="Unassembled WGS sequence"/>
</dbReference>
<evidence type="ECO:0000313" key="1">
    <source>
        <dbReference type="EMBL" id="PKG26067.1"/>
    </source>
</evidence>
<sequence>METIKEFCDSVGKEYTYYLYQYFNIQNKGKLNRFPWCCHASSNLIASYLSVHYDKSIVHKKTPAHGVALGEDCVVDFTEFQFRLTKEEKERFYDSSNPYKKEEIYALLNREPVYQNSDSASFIVANSFGNCPLFGVKYAKKIEDPKTLNGFMQYVKLAIKDVGEKVVNAGLY</sequence>
<dbReference type="AlphaFoldDB" id="A0A2N0Z996"/>
<reference evidence="1 2" key="1">
    <citation type="journal article" date="2010" name="Int. J. Syst. Evol. Microbiol.">
        <title>Bacillus horneckiae sp. nov., isolated from a spacecraft-assembly clean room.</title>
        <authorList>
            <person name="Vaishampayan P."/>
            <person name="Probst A."/>
            <person name="Krishnamurthi S."/>
            <person name="Ghosh S."/>
            <person name="Osman S."/>
            <person name="McDowall A."/>
            <person name="Ruckmani A."/>
            <person name="Mayilraj S."/>
            <person name="Venkateswaran K."/>
        </authorList>
    </citation>
    <scope>NUCLEOTIDE SEQUENCE [LARGE SCALE GENOMIC DNA]</scope>
    <source>
        <strain evidence="2">1PO1SC</strain>
    </source>
</reference>
<proteinExistence type="predicted"/>
<accession>A0A2N0Z996</accession>
<gene>
    <name evidence="1" type="ORF">CWS20_25845</name>
</gene>
<keyword evidence="2" id="KW-1185">Reference proteome</keyword>
<dbReference type="RefSeq" id="WP_101226435.1">
    <property type="nucleotide sequence ID" value="NZ_JARSFA010000027.1"/>
</dbReference>
<evidence type="ECO:0000313" key="2">
    <source>
        <dbReference type="Proteomes" id="UP000233343"/>
    </source>
</evidence>
<organism evidence="1 2">
    <name type="scientific">Cytobacillus horneckiae</name>
    <dbReference type="NCBI Taxonomy" id="549687"/>
    <lineage>
        <taxon>Bacteria</taxon>
        <taxon>Bacillati</taxon>
        <taxon>Bacillota</taxon>
        <taxon>Bacilli</taxon>
        <taxon>Bacillales</taxon>
        <taxon>Bacillaceae</taxon>
        <taxon>Cytobacillus</taxon>
    </lineage>
</organism>
<dbReference type="EMBL" id="PISD01000078">
    <property type="protein sequence ID" value="PKG26067.1"/>
    <property type="molecule type" value="Genomic_DNA"/>
</dbReference>
<name>A0A2N0Z996_9BACI</name>
<protein>
    <submittedName>
        <fullName evidence="1">Uncharacterized protein</fullName>
    </submittedName>
</protein>
<comment type="caution">
    <text evidence="1">The sequence shown here is derived from an EMBL/GenBank/DDBJ whole genome shotgun (WGS) entry which is preliminary data.</text>
</comment>